<keyword evidence="3" id="KW-1185">Reference proteome</keyword>
<feature type="transmembrane region" description="Helical" evidence="1">
    <location>
        <begin position="382"/>
        <end position="404"/>
    </location>
</feature>
<gene>
    <name evidence="2" type="ORF">NYO98_20725</name>
</gene>
<evidence type="ECO:0000313" key="2">
    <source>
        <dbReference type="EMBL" id="MCY4728717.1"/>
    </source>
</evidence>
<dbReference type="SUPFAM" id="SSF50969">
    <property type="entry name" value="YVTN repeat-like/Quinoprotein amine dehydrogenase"/>
    <property type="match status" value="1"/>
</dbReference>
<keyword evidence="1" id="KW-0472">Membrane</keyword>
<protein>
    <recommendedName>
        <fullName evidence="4">WD40-like Beta Propeller Repeat</fullName>
    </recommendedName>
</protein>
<evidence type="ECO:0000313" key="3">
    <source>
        <dbReference type="Proteomes" id="UP001074726"/>
    </source>
</evidence>
<keyword evidence="1" id="KW-1133">Transmembrane helix</keyword>
<evidence type="ECO:0008006" key="4">
    <source>
        <dbReference type="Google" id="ProtNLM"/>
    </source>
</evidence>
<comment type="caution">
    <text evidence="2">The sequence shown here is derived from an EMBL/GenBank/DDBJ whole genome shotgun (WGS) entry which is preliminary data.</text>
</comment>
<accession>A0ABT4CIB7</accession>
<sequence length="408" mass="42553">MSTDLREELDALARTQTFSPDPSAWDRGRRARRRTRAAAGLAAVAVVAVVAGAGALAVRPADVGPAGDVVPAGAIPSRIGEPDGPMVSDLAIGRASVAYVDDVHLGQPVLVSATTGEALRVDLPDFPELDAEAMDGWFHGPWLALSPDGRRLAYPAGSSVERVRGVTTISTGWYRVVDLVTGETSLLDLPTGTGTPRAVSWTSDGEIAVDVYGRVTEPGEAPDIESWTIDPATGDSSTSALTGVTAPGGGVSAPFPADEVAVRAVPFETASGTDPLRRLPADLYPDGATVTPVGWADDSLLVAEVDAPAGSYVEGPHLVLMTSPDRPGSEWTYRILVRGVPDTASLSVAVDLVPDLDGTSPQVLTHDFDAADRPPAPFGIELSLFIGLGVAASIAVLMALRWLWRRFL</sequence>
<reference evidence="2" key="1">
    <citation type="submission" date="2022-08" db="EMBL/GenBank/DDBJ databases">
        <title>Genome sequencing of Nocardioides sp. STR2.</title>
        <authorList>
            <person name="So Y."/>
        </authorList>
    </citation>
    <scope>NUCLEOTIDE SEQUENCE</scope>
    <source>
        <strain evidence="2">STR2</strain>
    </source>
</reference>
<evidence type="ECO:0000256" key="1">
    <source>
        <dbReference type="SAM" id="Phobius"/>
    </source>
</evidence>
<organism evidence="2 3">
    <name type="scientific">Nocardioides pini</name>
    <dbReference type="NCBI Taxonomy" id="2975053"/>
    <lineage>
        <taxon>Bacteria</taxon>
        <taxon>Bacillati</taxon>
        <taxon>Actinomycetota</taxon>
        <taxon>Actinomycetes</taxon>
        <taxon>Propionibacteriales</taxon>
        <taxon>Nocardioidaceae</taxon>
        <taxon>Nocardioides</taxon>
    </lineage>
</organism>
<dbReference type="EMBL" id="JAPPUX010000007">
    <property type="protein sequence ID" value="MCY4728717.1"/>
    <property type="molecule type" value="Genomic_DNA"/>
</dbReference>
<dbReference type="InterPro" id="IPR011044">
    <property type="entry name" value="Quino_amine_DH_bsu"/>
</dbReference>
<proteinExistence type="predicted"/>
<keyword evidence="1" id="KW-0812">Transmembrane</keyword>
<name>A0ABT4CIB7_9ACTN</name>
<dbReference type="Proteomes" id="UP001074726">
    <property type="component" value="Unassembled WGS sequence"/>
</dbReference>
<feature type="transmembrane region" description="Helical" evidence="1">
    <location>
        <begin position="37"/>
        <end position="58"/>
    </location>
</feature>
<dbReference type="RefSeq" id="WP_268113778.1">
    <property type="nucleotide sequence ID" value="NZ_JAPPUX010000007.1"/>
</dbReference>